<dbReference type="Proteomes" id="UP000245469">
    <property type="component" value="Unassembled WGS sequence"/>
</dbReference>
<dbReference type="Gene3D" id="3.40.250.10">
    <property type="entry name" value="Rhodanese-like domain"/>
    <property type="match status" value="1"/>
</dbReference>
<evidence type="ECO:0000313" key="3">
    <source>
        <dbReference type="Proteomes" id="UP000245469"/>
    </source>
</evidence>
<dbReference type="PANTHER" id="PTHR47377:SF1">
    <property type="entry name" value="RHODANESE-LIKE DOMAIN-CONTAINING PROTEIN 4, CHLOROPLASTIC"/>
    <property type="match status" value="1"/>
</dbReference>
<proteinExistence type="predicted"/>
<dbReference type="PANTHER" id="PTHR47377">
    <property type="entry name" value="RHODANESE-LIKE DOMAIN-CONTAINING PROTEIN 4, CHLOROPLASTIC"/>
    <property type="match status" value="1"/>
</dbReference>
<name>A0A315ZSM2_9ACTN</name>
<evidence type="ECO:0000259" key="1">
    <source>
        <dbReference type="PROSITE" id="PS50206"/>
    </source>
</evidence>
<organism evidence="2 3">
    <name type="scientific">Quadrisphaera granulorum</name>
    <dbReference type="NCBI Taxonomy" id="317664"/>
    <lineage>
        <taxon>Bacteria</taxon>
        <taxon>Bacillati</taxon>
        <taxon>Actinomycetota</taxon>
        <taxon>Actinomycetes</taxon>
        <taxon>Kineosporiales</taxon>
        <taxon>Kineosporiaceae</taxon>
        <taxon>Quadrisphaera</taxon>
    </lineage>
</organism>
<gene>
    <name evidence="2" type="ORF">BXY45_13123</name>
</gene>
<dbReference type="EMBL" id="QGDQ01000031">
    <property type="protein sequence ID" value="PWJ48299.1"/>
    <property type="molecule type" value="Genomic_DNA"/>
</dbReference>
<sequence length="136" mass="14655">MSRAGDVTPREAWDVLTTEPGAVLVDVRTRAEWTFVGVPDLAGLGKQPVLLEWNDYPDGQRNPRFLDELAAAVPDRDVPVLFLCRSGVRSVGASDAAADAGWSRAFNVLDGFEGPTVDGHRGAVGWRADGLPWSQP</sequence>
<keyword evidence="2" id="KW-0808">Transferase</keyword>
<dbReference type="InterPro" id="IPR044240">
    <property type="entry name" value="STR4-like"/>
</dbReference>
<dbReference type="PROSITE" id="PS50206">
    <property type="entry name" value="RHODANESE_3"/>
    <property type="match status" value="1"/>
</dbReference>
<protein>
    <submittedName>
        <fullName evidence="2">Rhodanese-related sulfurtransferase</fullName>
    </submittedName>
</protein>
<dbReference type="SUPFAM" id="SSF52821">
    <property type="entry name" value="Rhodanese/Cell cycle control phosphatase"/>
    <property type="match status" value="1"/>
</dbReference>
<feature type="domain" description="Rhodanese" evidence="1">
    <location>
        <begin position="18"/>
        <end position="135"/>
    </location>
</feature>
<comment type="caution">
    <text evidence="2">The sequence shown here is derived from an EMBL/GenBank/DDBJ whole genome shotgun (WGS) entry which is preliminary data.</text>
</comment>
<reference evidence="2 3" key="1">
    <citation type="submission" date="2018-03" db="EMBL/GenBank/DDBJ databases">
        <title>Genomic Encyclopedia of Archaeal and Bacterial Type Strains, Phase II (KMG-II): from individual species to whole genera.</title>
        <authorList>
            <person name="Goeker M."/>
        </authorList>
    </citation>
    <scope>NUCLEOTIDE SEQUENCE [LARGE SCALE GENOMIC DNA]</scope>
    <source>
        <strain evidence="2 3">DSM 44889</strain>
    </source>
</reference>
<dbReference type="InterPro" id="IPR001763">
    <property type="entry name" value="Rhodanese-like_dom"/>
</dbReference>
<dbReference type="GO" id="GO:0016740">
    <property type="term" value="F:transferase activity"/>
    <property type="evidence" value="ECO:0007669"/>
    <property type="project" value="UniProtKB-KW"/>
</dbReference>
<dbReference type="InterPro" id="IPR036873">
    <property type="entry name" value="Rhodanese-like_dom_sf"/>
</dbReference>
<dbReference type="AlphaFoldDB" id="A0A315ZSM2"/>
<evidence type="ECO:0000313" key="2">
    <source>
        <dbReference type="EMBL" id="PWJ48299.1"/>
    </source>
</evidence>
<accession>A0A315ZSM2</accession>
<dbReference type="RefSeq" id="WP_170131615.1">
    <property type="nucleotide sequence ID" value="NZ_QGDQ01000031.1"/>
</dbReference>
<dbReference type="Pfam" id="PF00581">
    <property type="entry name" value="Rhodanese"/>
    <property type="match status" value="1"/>
</dbReference>
<keyword evidence="3" id="KW-1185">Reference proteome</keyword>
<dbReference type="SMART" id="SM00450">
    <property type="entry name" value="RHOD"/>
    <property type="match status" value="1"/>
</dbReference>